<evidence type="ECO:0000313" key="2">
    <source>
        <dbReference type="EMBL" id="CAI9177515.1"/>
    </source>
</evidence>
<feature type="compositionally biased region" description="Basic and acidic residues" evidence="1">
    <location>
        <begin position="14"/>
        <end position="29"/>
    </location>
</feature>
<gene>
    <name evidence="2" type="ORF">MRATA1EN1_LOCUS26477</name>
</gene>
<accession>A0ABN8ZVR1</accession>
<proteinExistence type="predicted"/>
<evidence type="ECO:0000313" key="3">
    <source>
        <dbReference type="Proteomes" id="UP001176941"/>
    </source>
</evidence>
<sequence length="134" mass="14678">MLVDPARPPQNLNLERRDGHPPPEPREPISGDSRTSLGLGVTGTVTASSLDPEAQWAPASCSTQHYLDLEAKRALAGWSTQYSVHLESKWAPAGWSTQSSLDPEAKRAPAGCSTHYFLHLEAKRARRLVDQELP</sequence>
<keyword evidence="3" id="KW-1185">Reference proteome</keyword>
<evidence type="ECO:0000256" key="1">
    <source>
        <dbReference type="SAM" id="MobiDB-lite"/>
    </source>
</evidence>
<protein>
    <submittedName>
        <fullName evidence="2">Uncharacterized protein</fullName>
    </submittedName>
</protein>
<feature type="region of interest" description="Disordered" evidence="1">
    <location>
        <begin position="1"/>
        <end position="44"/>
    </location>
</feature>
<name>A0ABN8ZVR1_RANTA</name>
<organism evidence="2 3">
    <name type="scientific">Rangifer tarandus platyrhynchus</name>
    <name type="common">Svalbard reindeer</name>
    <dbReference type="NCBI Taxonomy" id="3082113"/>
    <lineage>
        <taxon>Eukaryota</taxon>
        <taxon>Metazoa</taxon>
        <taxon>Chordata</taxon>
        <taxon>Craniata</taxon>
        <taxon>Vertebrata</taxon>
        <taxon>Euteleostomi</taxon>
        <taxon>Mammalia</taxon>
        <taxon>Eutheria</taxon>
        <taxon>Laurasiatheria</taxon>
        <taxon>Artiodactyla</taxon>
        <taxon>Ruminantia</taxon>
        <taxon>Pecora</taxon>
        <taxon>Cervidae</taxon>
        <taxon>Odocoileinae</taxon>
        <taxon>Rangifer</taxon>
    </lineage>
</organism>
<dbReference type="Proteomes" id="UP001176941">
    <property type="component" value="Chromosome 7"/>
</dbReference>
<reference evidence="2" key="1">
    <citation type="submission" date="2023-04" db="EMBL/GenBank/DDBJ databases">
        <authorList>
            <consortium name="ELIXIR-Norway"/>
        </authorList>
    </citation>
    <scope>NUCLEOTIDE SEQUENCE [LARGE SCALE GENOMIC DNA]</scope>
</reference>
<dbReference type="EMBL" id="OX459943">
    <property type="protein sequence ID" value="CAI9177515.1"/>
    <property type="molecule type" value="Genomic_DNA"/>
</dbReference>